<dbReference type="AlphaFoldDB" id="A0AA88Y8B1"/>
<dbReference type="PROSITE" id="PS50050">
    <property type="entry name" value="TNFR_NGFR_2"/>
    <property type="match status" value="1"/>
</dbReference>
<dbReference type="SMART" id="SM00208">
    <property type="entry name" value="TNFR"/>
    <property type="match status" value="1"/>
</dbReference>
<evidence type="ECO:0000259" key="2">
    <source>
        <dbReference type="PROSITE" id="PS50050"/>
    </source>
</evidence>
<sequence length="112" mass="12571">MAKRRPREKKKVWCDFAKKKYYFPQLAKCMKCDKCLKGEGHPILASEKDVKMDPVHGALNCLPCRTCPNGYFNPGRKFRCKQCRDCAGLGKTLVTPCNSTSNAVCGDTIHKG</sequence>
<reference evidence="3" key="1">
    <citation type="submission" date="2019-08" db="EMBL/GenBank/DDBJ databases">
        <title>The improved chromosome-level genome for the pearl oyster Pinctada fucata martensii using PacBio sequencing and Hi-C.</title>
        <authorList>
            <person name="Zheng Z."/>
        </authorList>
    </citation>
    <scope>NUCLEOTIDE SEQUENCE</scope>
    <source>
        <strain evidence="3">ZZ-2019</strain>
        <tissue evidence="3">Adductor muscle</tissue>
    </source>
</reference>
<feature type="domain" description="TNFR-Cys" evidence="2">
    <location>
        <begin position="66"/>
        <end position="105"/>
    </location>
</feature>
<feature type="repeat" description="TNFR-Cys" evidence="1">
    <location>
        <begin position="66"/>
        <end position="105"/>
    </location>
</feature>
<dbReference type="InterPro" id="IPR001368">
    <property type="entry name" value="TNFR/NGFR_Cys_rich_reg"/>
</dbReference>
<dbReference type="Proteomes" id="UP001186944">
    <property type="component" value="Unassembled WGS sequence"/>
</dbReference>
<comment type="caution">
    <text evidence="1">Lacks conserved residue(s) required for the propagation of feature annotation.</text>
</comment>
<dbReference type="Pfam" id="PF00020">
    <property type="entry name" value="TNFR_c6"/>
    <property type="match status" value="1"/>
</dbReference>
<name>A0AA88Y8B1_PINIB</name>
<evidence type="ECO:0000313" key="3">
    <source>
        <dbReference type="EMBL" id="KAK3100481.1"/>
    </source>
</evidence>
<organism evidence="3 4">
    <name type="scientific">Pinctada imbricata</name>
    <name type="common">Atlantic pearl-oyster</name>
    <name type="synonym">Pinctada martensii</name>
    <dbReference type="NCBI Taxonomy" id="66713"/>
    <lineage>
        <taxon>Eukaryota</taxon>
        <taxon>Metazoa</taxon>
        <taxon>Spiralia</taxon>
        <taxon>Lophotrochozoa</taxon>
        <taxon>Mollusca</taxon>
        <taxon>Bivalvia</taxon>
        <taxon>Autobranchia</taxon>
        <taxon>Pteriomorphia</taxon>
        <taxon>Pterioida</taxon>
        <taxon>Pterioidea</taxon>
        <taxon>Pteriidae</taxon>
        <taxon>Pinctada</taxon>
    </lineage>
</organism>
<evidence type="ECO:0000256" key="1">
    <source>
        <dbReference type="PROSITE-ProRule" id="PRU00206"/>
    </source>
</evidence>
<dbReference type="EMBL" id="VSWD01000006">
    <property type="protein sequence ID" value="KAK3100481.1"/>
    <property type="molecule type" value="Genomic_DNA"/>
</dbReference>
<dbReference type="Gene3D" id="2.10.50.10">
    <property type="entry name" value="Tumor Necrosis Factor Receptor, subunit A, domain 2"/>
    <property type="match status" value="1"/>
</dbReference>
<keyword evidence="4" id="KW-1185">Reference proteome</keyword>
<protein>
    <recommendedName>
        <fullName evidence="2">TNFR-Cys domain-containing protein</fullName>
    </recommendedName>
</protein>
<proteinExistence type="predicted"/>
<gene>
    <name evidence="3" type="ORF">FSP39_020794</name>
</gene>
<evidence type="ECO:0000313" key="4">
    <source>
        <dbReference type="Proteomes" id="UP001186944"/>
    </source>
</evidence>
<accession>A0AA88Y8B1</accession>
<comment type="caution">
    <text evidence="3">The sequence shown here is derived from an EMBL/GenBank/DDBJ whole genome shotgun (WGS) entry which is preliminary data.</text>
</comment>